<protein>
    <recommendedName>
        <fullName evidence="3">Lipoprotein</fullName>
    </recommendedName>
</protein>
<name>A0A023D2M5_ACIMT</name>
<proteinExistence type="predicted"/>
<reference evidence="1 2" key="2">
    <citation type="journal article" date="2014" name="FEMS Microbiol. Lett.">
        <title>Draft genomic DNA sequence of the facultatively methylotrophic bacterium Acidomonas methanolica type strain MB58.</title>
        <authorList>
            <person name="Higashiura N."/>
            <person name="Hadano H."/>
            <person name="Hirakawa H."/>
            <person name="Matsutani M."/>
            <person name="Takabe S."/>
            <person name="Matsushita K."/>
            <person name="Azuma Y."/>
        </authorList>
    </citation>
    <scope>NUCLEOTIDE SEQUENCE [LARGE SCALE GENOMIC DNA]</scope>
    <source>
        <strain evidence="1 2">MB58</strain>
    </source>
</reference>
<evidence type="ECO:0000313" key="2">
    <source>
        <dbReference type="Proteomes" id="UP000019760"/>
    </source>
</evidence>
<comment type="caution">
    <text evidence="1">The sequence shown here is derived from an EMBL/GenBank/DDBJ whole genome shotgun (WGS) entry which is preliminary data.</text>
</comment>
<gene>
    <name evidence="1" type="ORF">Amme_018_039</name>
</gene>
<dbReference type="EMBL" id="BAND01000018">
    <property type="protein sequence ID" value="GAJ28314.1"/>
    <property type="molecule type" value="Genomic_DNA"/>
</dbReference>
<organism evidence="1 2">
    <name type="scientific">Acidomonas methanolica NBRC 104435</name>
    <dbReference type="NCBI Taxonomy" id="1231351"/>
    <lineage>
        <taxon>Bacteria</taxon>
        <taxon>Pseudomonadati</taxon>
        <taxon>Pseudomonadota</taxon>
        <taxon>Alphaproteobacteria</taxon>
        <taxon>Acetobacterales</taxon>
        <taxon>Acetobacteraceae</taxon>
        <taxon>Acidomonas</taxon>
    </lineage>
</organism>
<dbReference type="Proteomes" id="UP000019760">
    <property type="component" value="Unassembled WGS sequence"/>
</dbReference>
<accession>A0A023D2M5</accession>
<evidence type="ECO:0008006" key="3">
    <source>
        <dbReference type="Google" id="ProtNLM"/>
    </source>
</evidence>
<keyword evidence="2" id="KW-1185">Reference proteome</keyword>
<reference evidence="2" key="1">
    <citation type="journal article" date="2014" name="FEMS Microbiol. Lett.">
        <title>Draft Genomic DNA Sequence of the Facultatively Methylotrophic Bacterium Acidomonas methanolica type strain MB58.</title>
        <authorList>
            <person name="Higashiura N."/>
            <person name="Hadano H."/>
            <person name="Hirakawa H."/>
            <person name="Matsutani M."/>
            <person name="Takabe S."/>
            <person name="Matsushita K."/>
            <person name="Azuma Y."/>
        </authorList>
    </citation>
    <scope>NUCLEOTIDE SEQUENCE [LARGE SCALE GENOMIC DNA]</scope>
    <source>
        <strain evidence="2">MB58</strain>
    </source>
</reference>
<dbReference type="RefSeq" id="WP_042056754.1">
    <property type="nucleotide sequence ID" value="NZ_BAND01000018.1"/>
</dbReference>
<dbReference type="PROSITE" id="PS51257">
    <property type="entry name" value="PROKAR_LIPOPROTEIN"/>
    <property type="match status" value="1"/>
</dbReference>
<dbReference type="AlphaFoldDB" id="A0A023D2M5"/>
<sequence length="153" mass="16366">MKLLKITPSTRRLIGAATGLTALLGLSVALTACGPLHVDGLPHVSLSDDVSASEQPHLMGQFINDRILSVPDKASTYAQARQQADAVDAALMQFAEMEPSRGAFIRSGLSVCIGREETALHASQMTNTRRIKAALDHESCAKSMAIELKPKRT</sequence>
<evidence type="ECO:0000313" key="1">
    <source>
        <dbReference type="EMBL" id="GAJ28314.1"/>
    </source>
</evidence>